<dbReference type="STRING" id="1423790.BN53_05645"/>
<dbReference type="PATRIC" id="fig|1423790.3.peg.267"/>
<evidence type="ECO:0000256" key="2">
    <source>
        <dbReference type="ARBA" id="ARBA00023121"/>
    </source>
</evidence>
<dbReference type="Gene3D" id="3.30.1180.10">
    <property type="match status" value="1"/>
</dbReference>
<sequence length="299" mass="33993">MKIAILTDSSAYLTSQQLEEYKIDVIPIPLIWDNQIYRDMIDIKFEEFYHKLSEAENLPTTSQPSIGDFQEYIDRYVEQGYTDVIVITISSGISSFYSTLAAEKNNENRIKIHLFDSKVTCAGLAHEVLLAAKLVQAGADADTIIKYLTDFRDTIKVRFVVDDLKYLQRTGRLSNTASFVGSMLKIKPILAMDVQNEGKIEAIAKERQYKRAYQHIKKDFANSIASVSYPIESTVFDALDPDRKSDWLNDYEESFPTVKLESSIIGPVVGVHVGQHAIAMIWHRDIDSYFDDQGKIIDL</sequence>
<dbReference type="OrthoDB" id="9775494at2"/>
<dbReference type="SUPFAM" id="SSF82549">
    <property type="entry name" value="DAK1/DegV-like"/>
    <property type="match status" value="1"/>
</dbReference>
<gene>
    <name evidence="3" type="ORF">BN53_05645</name>
</gene>
<accession>I7J093</accession>
<reference evidence="3 4" key="1">
    <citation type="submission" date="2012-06" db="EMBL/GenBank/DDBJ databases">
        <title>Draft Genome Sequence of Lactobacillus pasteurii CRBIP 24.76T.</title>
        <authorList>
            <person name="Cousin S."/>
            <person name="Bouchier C."/>
            <person name="Loux V."/>
            <person name="Ma L."/>
            <person name="Creno S."/>
            <person name="Bizet C."/>
            <person name="Clermont D."/>
        </authorList>
    </citation>
    <scope>NUCLEOTIDE SEQUENCE [LARGE SCALE GENOMIC DNA]</scope>
    <source>
        <strain evidence="4">CRBIP 24.76T</strain>
    </source>
</reference>
<comment type="function">
    <text evidence="1">May bind long-chain fatty acids, such as palmitate, and may play a role in lipid transport or fatty acid metabolism.</text>
</comment>
<keyword evidence="4" id="KW-1185">Reference proteome</keyword>
<proteinExistence type="predicted"/>
<evidence type="ECO:0000256" key="1">
    <source>
        <dbReference type="ARBA" id="ARBA00003238"/>
    </source>
</evidence>
<keyword evidence="2" id="KW-0446">Lipid-binding</keyword>
<dbReference type="Gene3D" id="3.40.50.10170">
    <property type="match status" value="1"/>
</dbReference>
<dbReference type="InterPro" id="IPR050270">
    <property type="entry name" value="DegV_domain_contain"/>
</dbReference>
<evidence type="ECO:0000313" key="3">
    <source>
        <dbReference type="EMBL" id="CCI85567.1"/>
    </source>
</evidence>
<dbReference type="RefSeq" id="WP_009560119.1">
    <property type="nucleotide sequence ID" value="NZ_AYZN01000001.1"/>
</dbReference>
<dbReference type="InterPro" id="IPR003797">
    <property type="entry name" value="DegV"/>
</dbReference>
<comment type="caution">
    <text evidence="3">The sequence shown here is derived from an EMBL/GenBank/DDBJ whole genome shotgun (WGS) entry which is preliminary data.</text>
</comment>
<organism evidence="3 4">
    <name type="scientific">Lactobacillus pasteurii DSM 23907 = CRBIP 24.76</name>
    <dbReference type="NCBI Taxonomy" id="1423790"/>
    <lineage>
        <taxon>Bacteria</taxon>
        <taxon>Bacillati</taxon>
        <taxon>Bacillota</taxon>
        <taxon>Bacilli</taxon>
        <taxon>Lactobacillales</taxon>
        <taxon>Lactobacillaceae</taxon>
        <taxon>Lactobacillus</taxon>
    </lineage>
</organism>
<dbReference type="PANTHER" id="PTHR33434">
    <property type="entry name" value="DEGV DOMAIN-CONTAINING PROTEIN DR_1986-RELATED"/>
    <property type="match status" value="1"/>
</dbReference>
<dbReference type="PANTHER" id="PTHR33434:SF2">
    <property type="entry name" value="FATTY ACID-BINDING PROTEIN TM_1468"/>
    <property type="match status" value="1"/>
</dbReference>
<protein>
    <submittedName>
        <fullName evidence="3">DegV family protein</fullName>
    </submittedName>
</protein>
<dbReference type="eggNOG" id="COG1307">
    <property type="taxonomic scope" value="Bacteria"/>
</dbReference>
<name>I7J093_9LACO</name>
<evidence type="ECO:0000313" key="4">
    <source>
        <dbReference type="Proteomes" id="UP000009311"/>
    </source>
</evidence>
<dbReference type="GO" id="GO:0008289">
    <property type="term" value="F:lipid binding"/>
    <property type="evidence" value="ECO:0007669"/>
    <property type="project" value="UniProtKB-KW"/>
</dbReference>
<dbReference type="EMBL" id="CAKD01000023">
    <property type="protein sequence ID" value="CCI85567.1"/>
    <property type="molecule type" value="Genomic_DNA"/>
</dbReference>
<dbReference type="Proteomes" id="UP000009311">
    <property type="component" value="Unassembled WGS sequence"/>
</dbReference>
<dbReference type="InterPro" id="IPR043168">
    <property type="entry name" value="DegV_C"/>
</dbReference>
<dbReference type="PROSITE" id="PS51482">
    <property type="entry name" value="DEGV"/>
    <property type="match status" value="1"/>
</dbReference>
<dbReference type="AlphaFoldDB" id="I7J093"/>
<dbReference type="NCBIfam" id="TIGR00762">
    <property type="entry name" value="DegV"/>
    <property type="match status" value="1"/>
</dbReference>
<dbReference type="Pfam" id="PF02645">
    <property type="entry name" value="DegV"/>
    <property type="match status" value="1"/>
</dbReference>